<dbReference type="RefSeq" id="WP_005604057.1">
    <property type="nucleotide sequence ID" value="NZ_GG663524.1"/>
</dbReference>
<dbReference type="GO" id="GO:0016772">
    <property type="term" value="F:transferase activity, transferring phosphorus-containing groups"/>
    <property type="evidence" value="ECO:0007669"/>
    <property type="project" value="InterPro"/>
</dbReference>
<feature type="domain" description="Stealth protein CR1 conserved region 1" evidence="5">
    <location>
        <begin position="1"/>
        <end position="26"/>
    </location>
</feature>
<evidence type="ECO:0000259" key="4">
    <source>
        <dbReference type="Pfam" id="PF11380"/>
    </source>
</evidence>
<dbReference type="HOGENOM" id="CLU_043224_1_0_9"/>
<dbReference type="AlphaFoldDB" id="D4S1W5"/>
<evidence type="ECO:0000256" key="3">
    <source>
        <dbReference type="ARBA" id="ARBA00023169"/>
    </source>
</evidence>
<evidence type="ECO:0000259" key="5">
    <source>
        <dbReference type="Pfam" id="PF17101"/>
    </source>
</evidence>
<dbReference type="Pfam" id="PF17101">
    <property type="entry name" value="Stealth_CR1"/>
    <property type="match status" value="1"/>
</dbReference>
<dbReference type="PANTHER" id="PTHR24045:SF0">
    <property type="entry name" value="N-ACETYLGLUCOSAMINE-1-PHOSPHOTRANSFERASE SUBUNITS ALPHA_BETA"/>
    <property type="match status" value="1"/>
</dbReference>
<evidence type="ECO:0000313" key="6">
    <source>
        <dbReference type="EMBL" id="EFF67863.1"/>
    </source>
</evidence>
<name>D4S1W5_9FIRM</name>
<dbReference type="Proteomes" id="UP000006238">
    <property type="component" value="Unassembled WGS sequence"/>
</dbReference>
<keyword evidence="2 6" id="KW-0808">Transferase</keyword>
<feature type="domain" description="Stealth protein CR2 conserved region 2" evidence="4">
    <location>
        <begin position="39"/>
        <end position="139"/>
    </location>
</feature>
<accession>D4S1W5</accession>
<dbReference type="EMBL" id="ABWN01000035">
    <property type="protein sequence ID" value="EFF67863.1"/>
    <property type="molecule type" value="Genomic_DNA"/>
</dbReference>
<dbReference type="InterPro" id="IPR021520">
    <property type="entry name" value="Stealth_CR2"/>
</dbReference>
<comment type="similarity">
    <text evidence="1">Belongs to the stealth family.</text>
</comment>
<proteinExistence type="inferred from homology"/>
<organism evidence="6 7">
    <name type="scientific">Eshraghiella crossota DSM 2876</name>
    <dbReference type="NCBI Taxonomy" id="511680"/>
    <lineage>
        <taxon>Bacteria</taxon>
        <taxon>Bacillati</taxon>
        <taxon>Bacillota</taxon>
        <taxon>Clostridia</taxon>
        <taxon>Lachnospirales</taxon>
        <taxon>Lachnospiraceae</taxon>
        <taxon>Eshraghiella</taxon>
    </lineage>
</organism>
<reference evidence="6 7" key="1">
    <citation type="submission" date="2010-02" db="EMBL/GenBank/DDBJ databases">
        <authorList>
            <person name="Weinstock G."/>
            <person name="Sodergren E."/>
            <person name="Clifton S."/>
            <person name="Fulton L."/>
            <person name="Fulton B."/>
            <person name="Courtney L."/>
            <person name="Fronick C."/>
            <person name="Harrison M."/>
            <person name="Strong C."/>
            <person name="Farmer C."/>
            <person name="Delahaunty K."/>
            <person name="Markovic C."/>
            <person name="Hall O."/>
            <person name="Minx P."/>
            <person name="Tomlinson C."/>
            <person name="Mitreva M."/>
            <person name="Nelson J."/>
            <person name="Hou S."/>
            <person name="Wollam A."/>
            <person name="Pepin K.H."/>
            <person name="Johnson M."/>
            <person name="Bhonagiri V."/>
            <person name="Zhang X."/>
            <person name="Suruliraj S."/>
            <person name="Warren W."/>
            <person name="Chinwalla A."/>
            <person name="Mardis E.R."/>
            <person name="Wilson R.K."/>
        </authorList>
    </citation>
    <scope>NUCLEOTIDE SEQUENCE [LARGE SCALE GENOMIC DNA]</scope>
    <source>
        <strain evidence="6 7">DSM 2876</strain>
    </source>
</reference>
<dbReference type="eggNOG" id="COG0438">
    <property type="taxonomic scope" value="Bacteria"/>
</dbReference>
<dbReference type="GO" id="GO:0000271">
    <property type="term" value="P:polysaccharide biosynthetic process"/>
    <property type="evidence" value="ECO:0007669"/>
    <property type="project" value="UniProtKB-KW"/>
</dbReference>
<sequence length="338" mass="40165">MDIDVVIPWVDPTDKEWQASKNKFLKDLNNDKVDNSENRFRDWDNFKYVFRGIDKFMPWVHKIYFITCGQVPDWMNKEADDRLVIVNHSDYIPKEYLPTFSSHPIELNLHRIKELSEHFIYLNDDYFVINETSPEDFFVDGLPCDYALEDPITPDHKDIFNNILINNMVLLNSHYDRRTVLKEQKKKFYSMCDKKAFVTNMCFRPLKRNHFFGLHYSHLASNILKSTIEKVWTENREILEATSSHKFRNADDVNQFIFKNEQYVTGKFHPYNINRFGRAIQLDDTIDGAVEDVCRTITDSDYKMICINDCNIEDFDNTRTKINAALEKILPNPSVWER</sequence>
<evidence type="ECO:0000256" key="2">
    <source>
        <dbReference type="ARBA" id="ARBA00022679"/>
    </source>
</evidence>
<evidence type="ECO:0000313" key="7">
    <source>
        <dbReference type="Proteomes" id="UP000006238"/>
    </source>
</evidence>
<comment type="caution">
    <text evidence="6">The sequence shown here is derived from an EMBL/GenBank/DDBJ whole genome shotgun (WGS) entry which is preliminary data.</text>
</comment>
<dbReference type="GeneID" id="98917786"/>
<keyword evidence="7" id="KW-1185">Reference proteome</keyword>
<dbReference type="Pfam" id="PF11380">
    <property type="entry name" value="Stealth_CR2"/>
    <property type="match status" value="1"/>
</dbReference>
<dbReference type="PANTHER" id="PTHR24045">
    <property type="match status" value="1"/>
</dbReference>
<dbReference type="InterPro" id="IPR047141">
    <property type="entry name" value="Stealth"/>
</dbReference>
<dbReference type="InterPro" id="IPR031358">
    <property type="entry name" value="Stealth_CR1"/>
</dbReference>
<protein>
    <submittedName>
        <fullName evidence="6">Putative capsular polysaccharide phosphotransferase eps10H</fullName>
    </submittedName>
</protein>
<dbReference type="STRING" id="45851.BHV86_07930"/>
<gene>
    <name evidence="6" type="ORF">BUTYVIB_02087</name>
</gene>
<keyword evidence="3" id="KW-0270">Exopolysaccharide synthesis</keyword>
<evidence type="ECO:0000256" key="1">
    <source>
        <dbReference type="ARBA" id="ARBA00007583"/>
    </source>
</evidence>